<evidence type="ECO:0000313" key="11">
    <source>
        <dbReference type="EnsemblPlants" id="Ma08_p21520.2"/>
    </source>
</evidence>
<keyword evidence="4" id="KW-0862">Zinc</keyword>
<dbReference type="GO" id="GO:0005634">
    <property type="term" value="C:nucleus"/>
    <property type="evidence" value="ECO:0007669"/>
    <property type="project" value="UniProtKB-SubCell"/>
</dbReference>
<keyword evidence="5" id="KW-0805">Transcription regulation</keyword>
<evidence type="ECO:0000256" key="1">
    <source>
        <dbReference type="ARBA" id="ARBA00004123"/>
    </source>
</evidence>
<evidence type="ECO:0000256" key="4">
    <source>
        <dbReference type="ARBA" id="ARBA00022833"/>
    </source>
</evidence>
<comment type="subcellular location">
    <subcellularLocation>
        <location evidence="1">Nucleus</location>
    </subcellularLocation>
</comment>
<keyword evidence="7" id="KW-0539">Nucleus</keyword>
<dbReference type="AlphaFoldDB" id="A0A804K979"/>
<dbReference type="EnsemblPlants" id="Ma08_t21520.2">
    <property type="protein sequence ID" value="Ma08_p21520.2"/>
    <property type="gene ID" value="Ma08_g21520"/>
</dbReference>
<dbReference type="Gramene" id="Ma08_t21520.2">
    <property type="protein sequence ID" value="Ma08_p21520.2"/>
    <property type="gene ID" value="Ma08_g21520"/>
</dbReference>
<proteinExistence type="predicted"/>
<dbReference type="InterPro" id="IPR052426">
    <property type="entry name" value="Plant_dev_regulator"/>
</dbReference>
<keyword evidence="12" id="KW-1185">Reference proteome</keyword>
<evidence type="ECO:0000256" key="5">
    <source>
        <dbReference type="ARBA" id="ARBA00023015"/>
    </source>
</evidence>
<name>A0A804K979_MUSAM</name>
<sequence length="155" mass="17165">MEQARYWMRMTSGPRLSTQIPGLIVGSACNESWEEKAFAEDTAGHLGGCVWPPRSYSCSFCRREFRSAQALGGHMNVHRRDRAKLRESASLSEEAAEEQRQPQGSCSSHHQKDLDRGHPVLSFPFFIYHSGGRKGVLASFHDYASGSTTCAGTKA</sequence>
<evidence type="ECO:0000259" key="10">
    <source>
        <dbReference type="PROSITE" id="PS50157"/>
    </source>
</evidence>
<dbReference type="PANTHER" id="PTHR45801">
    <property type="entry name" value="OS07G0101800 PROTEIN"/>
    <property type="match status" value="1"/>
</dbReference>
<dbReference type="PROSITE" id="PS00028">
    <property type="entry name" value="ZINC_FINGER_C2H2_1"/>
    <property type="match status" value="1"/>
</dbReference>
<dbReference type="SUPFAM" id="SSF57667">
    <property type="entry name" value="beta-beta-alpha zinc fingers"/>
    <property type="match status" value="1"/>
</dbReference>
<keyword evidence="3 8" id="KW-0863">Zinc-finger</keyword>
<dbReference type="PANTHER" id="PTHR45801:SF5">
    <property type="entry name" value="OS05G0286100 PROTEIN"/>
    <property type="match status" value="1"/>
</dbReference>
<dbReference type="PROSITE" id="PS51257">
    <property type="entry name" value="PROKAR_LIPOPROTEIN"/>
    <property type="match status" value="1"/>
</dbReference>
<dbReference type="Proteomes" id="UP000012960">
    <property type="component" value="Unplaced"/>
</dbReference>
<evidence type="ECO:0000256" key="2">
    <source>
        <dbReference type="ARBA" id="ARBA00022723"/>
    </source>
</evidence>
<evidence type="ECO:0000313" key="12">
    <source>
        <dbReference type="Proteomes" id="UP000012960"/>
    </source>
</evidence>
<keyword evidence="2" id="KW-0479">Metal-binding</keyword>
<dbReference type="InterPro" id="IPR036236">
    <property type="entry name" value="Znf_C2H2_sf"/>
</dbReference>
<feature type="domain" description="C2H2-type" evidence="10">
    <location>
        <begin position="56"/>
        <end position="83"/>
    </location>
</feature>
<organism evidence="11 12">
    <name type="scientific">Musa acuminata subsp. malaccensis</name>
    <name type="common">Wild banana</name>
    <name type="synonym">Musa malaccensis</name>
    <dbReference type="NCBI Taxonomy" id="214687"/>
    <lineage>
        <taxon>Eukaryota</taxon>
        <taxon>Viridiplantae</taxon>
        <taxon>Streptophyta</taxon>
        <taxon>Embryophyta</taxon>
        <taxon>Tracheophyta</taxon>
        <taxon>Spermatophyta</taxon>
        <taxon>Magnoliopsida</taxon>
        <taxon>Liliopsida</taxon>
        <taxon>Zingiberales</taxon>
        <taxon>Musaceae</taxon>
        <taxon>Musa</taxon>
    </lineage>
</organism>
<evidence type="ECO:0000256" key="7">
    <source>
        <dbReference type="ARBA" id="ARBA00023242"/>
    </source>
</evidence>
<dbReference type="SMART" id="SM00355">
    <property type="entry name" value="ZnF_C2H2"/>
    <property type="match status" value="1"/>
</dbReference>
<dbReference type="GO" id="GO:0008270">
    <property type="term" value="F:zinc ion binding"/>
    <property type="evidence" value="ECO:0007669"/>
    <property type="project" value="UniProtKB-KW"/>
</dbReference>
<feature type="region of interest" description="Disordered" evidence="9">
    <location>
        <begin position="79"/>
        <end position="113"/>
    </location>
</feature>
<evidence type="ECO:0000256" key="9">
    <source>
        <dbReference type="SAM" id="MobiDB-lite"/>
    </source>
</evidence>
<evidence type="ECO:0000256" key="6">
    <source>
        <dbReference type="ARBA" id="ARBA00023163"/>
    </source>
</evidence>
<dbReference type="PROSITE" id="PS50157">
    <property type="entry name" value="ZINC_FINGER_C2H2_2"/>
    <property type="match status" value="1"/>
</dbReference>
<accession>A0A804K979</accession>
<evidence type="ECO:0000256" key="3">
    <source>
        <dbReference type="ARBA" id="ARBA00022771"/>
    </source>
</evidence>
<dbReference type="Pfam" id="PF13912">
    <property type="entry name" value="zf-C2H2_6"/>
    <property type="match status" value="1"/>
</dbReference>
<reference evidence="11" key="1">
    <citation type="submission" date="2021-05" db="UniProtKB">
        <authorList>
            <consortium name="EnsemblPlants"/>
        </authorList>
    </citation>
    <scope>IDENTIFICATION</scope>
    <source>
        <strain evidence="11">subsp. malaccensis</strain>
    </source>
</reference>
<protein>
    <recommendedName>
        <fullName evidence="10">C2H2-type domain-containing protein</fullName>
    </recommendedName>
</protein>
<keyword evidence="6" id="KW-0804">Transcription</keyword>
<evidence type="ECO:0000256" key="8">
    <source>
        <dbReference type="PROSITE-ProRule" id="PRU00042"/>
    </source>
</evidence>
<dbReference type="InterPro" id="IPR013087">
    <property type="entry name" value="Znf_C2H2_type"/>
</dbReference>
<dbReference type="OrthoDB" id="1708403at2759"/>
<dbReference type="Gene3D" id="3.30.160.60">
    <property type="entry name" value="Classic Zinc Finger"/>
    <property type="match status" value="1"/>
</dbReference>